<dbReference type="Proteomes" id="UP000239462">
    <property type="component" value="Chromosome"/>
</dbReference>
<evidence type="ECO:0000256" key="4">
    <source>
        <dbReference type="ARBA" id="ARBA00023136"/>
    </source>
</evidence>
<name>A0A2L1CAI6_METMI</name>
<evidence type="ECO:0000256" key="2">
    <source>
        <dbReference type="ARBA" id="ARBA00022692"/>
    </source>
</evidence>
<dbReference type="Proteomes" id="UP000567099">
    <property type="component" value="Unassembled WGS sequence"/>
</dbReference>
<accession>A0A2L1CAI6</accession>
<evidence type="ECO:0000313" key="11">
    <source>
        <dbReference type="Proteomes" id="UP000590564"/>
    </source>
</evidence>
<feature type="transmembrane region" description="Helical" evidence="5">
    <location>
        <begin position="6"/>
        <end position="37"/>
    </location>
</feature>
<reference evidence="9" key="1">
    <citation type="journal article" date="2018" name="Genome Announc.">
        <title>Complete Genome Sequence of the Methanococcus maripaludis Type Strain JJ (DSM 2067), a Model for Selenoprotein Synthesis in Archaea.</title>
        <authorList>
            <person name="Poehlein A."/>
            <person name="Heym D."/>
            <person name="Quitzke V."/>
            <person name="Fersch J."/>
            <person name="Daniel R."/>
            <person name="Rother M."/>
        </authorList>
    </citation>
    <scope>NUCLEOTIDE SEQUENCE [LARGE SCALE GENOMIC DNA]</scope>
    <source>
        <strain evidence="9">DSM 2067</strain>
    </source>
</reference>
<evidence type="ECO:0000256" key="5">
    <source>
        <dbReference type="SAM" id="Phobius"/>
    </source>
</evidence>
<dbReference type="GeneID" id="36102065"/>
<evidence type="ECO:0000256" key="3">
    <source>
        <dbReference type="ARBA" id="ARBA00022989"/>
    </source>
</evidence>
<evidence type="ECO:0000313" key="8">
    <source>
        <dbReference type="EMBL" id="MBB6497658.1"/>
    </source>
</evidence>
<dbReference type="RefSeq" id="WP_104837922.1">
    <property type="nucleotide sequence ID" value="NZ_CP026606.1"/>
</dbReference>
<dbReference type="GO" id="GO:0005886">
    <property type="term" value="C:plasma membrane"/>
    <property type="evidence" value="ECO:0007669"/>
    <property type="project" value="UniProtKB-ARBA"/>
</dbReference>
<feature type="transmembrane region" description="Helical" evidence="5">
    <location>
        <begin position="44"/>
        <end position="62"/>
    </location>
</feature>
<keyword evidence="3 5" id="KW-1133">Transmembrane helix</keyword>
<keyword evidence="2 5" id="KW-0812">Transmembrane</keyword>
<dbReference type="EMBL" id="JACHED010000004">
    <property type="protein sequence ID" value="MBB6497658.1"/>
    <property type="molecule type" value="Genomic_DNA"/>
</dbReference>
<evidence type="ECO:0000313" key="6">
    <source>
        <dbReference type="EMBL" id="AVB76387.1"/>
    </source>
</evidence>
<feature type="transmembrane region" description="Helical" evidence="5">
    <location>
        <begin position="74"/>
        <end position="94"/>
    </location>
</feature>
<gene>
    <name evidence="7" type="ORF">HNP94_001831</name>
    <name evidence="8" type="ORF">HNP96_001706</name>
    <name evidence="6" type="ORF">MMJJ_09790</name>
</gene>
<reference evidence="6" key="2">
    <citation type="submission" date="2018-02" db="EMBL/GenBank/DDBJ databases">
        <title>Complete genome sequence of the Methanococcus maripaludis type strain JJ (DSM 2067), a model for selenoprotein synthesis in Archaea.</title>
        <authorList>
            <person name="Poehlein A."/>
            <person name="Heym D."/>
            <person name="Quitzke V."/>
            <person name="Fersch J."/>
            <person name="Daniel R."/>
            <person name="Rother M."/>
        </authorList>
    </citation>
    <scope>NUCLEOTIDE SEQUENCE [LARGE SCALE GENOMIC DNA]</scope>
    <source>
        <strain evidence="6">DSM 2067</strain>
    </source>
</reference>
<comment type="subcellular location">
    <subcellularLocation>
        <location evidence="1">Membrane</location>
        <topology evidence="1">Multi-pass membrane protein</topology>
    </subcellularLocation>
</comment>
<dbReference type="AlphaFoldDB" id="A0A2L1CAI6"/>
<dbReference type="Proteomes" id="UP000590564">
    <property type="component" value="Unassembled WGS sequence"/>
</dbReference>
<sequence length="174" mass="20461">MKYLKIKIYLIFTLFLLVLVIFNPFYGILASIVVVLLTKRFEVFSKRWILFSLYLVVFYYFIMGQDGLNNAYRLLAYIFAVQWFINSVSIEKLVEFISSYNRDLGIGIWMTFSTLEVAKREFETTKNAQLSRGLNKKGLINKYRSYYAIISPLIVKLYISAINRARSLLSKCYD</sequence>
<dbReference type="InterPro" id="IPR003339">
    <property type="entry name" value="ABC/ECF_trnsptr_transmembrane"/>
</dbReference>
<reference evidence="7 10" key="3">
    <citation type="submission" date="2020-07" db="EMBL/GenBank/DDBJ databases">
        <title>Genomic Encyclopedia of Type Strains, Phase IV (KMG-V): Genome sequencing to study the core and pangenomes of soil and plant-associated prokaryotes.</title>
        <authorList>
            <person name="Whitman W."/>
        </authorList>
    </citation>
    <scope>NUCLEOTIDE SEQUENCE [LARGE SCALE GENOMIC DNA]</scope>
    <source>
        <strain evidence="7 10">C13</strain>
        <strain evidence="8 11">D1</strain>
    </source>
</reference>
<keyword evidence="4 5" id="KW-0472">Membrane</keyword>
<dbReference type="KEGG" id="mmad:MMJJ_09790"/>
<proteinExistence type="predicted"/>
<evidence type="ECO:0000313" key="9">
    <source>
        <dbReference type="Proteomes" id="UP000239462"/>
    </source>
</evidence>
<organism evidence="6 9">
    <name type="scientific">Methanococcus maripaludis</name>
    <name type="common">Methanococcus deltae</name>
    <dbReference type="NCBI Taxonomy" id="39152"/>
    <lineage>
        <taxon>Archaea</taxon>
        <taxon>Methanobacteriati</taxon>
        <taxon>Methanobacteriota</taxon>
        <taxon>Methanomada group</taxon>
        <taxon>Methanococci</taxon>
        <taxon>Methanococcales</taxon>
        <taxon>Methanococcaceae</taxon>
        <taxon>Methanococcus</taxon>
    </lineage>
</organism>
<evidence type="ECO:0000313" key="10">
    <source>
        <dbReference type="Proteomes" id="UP000567099"/>
    </source>
</evidence>
<dbReference type="EMBL" id="CP026606">
    <property type="protein sequence ID" value="AVB76387.1"/>
    <property type="molecule type" value="Genomic_DNA"/>
</dbReference>
<dbReference type="CDD" id="cd16914">
    <property type="entry name" value="EcfT"/>
    <property type="match status" value="1"/>
</dbReference>
<dbReference type="EMBL" id="JACDUO010000003">
    <property type="protein sequence ID" value="MBA2864803.1"/>
    <property type="molecule type" value="Genomic_DNA"/>
</dbReference>
<evidence type="ECO:0000256" key="1">
    <source>
        <dbReference type="ARBA" id="ARBA00004141"/>
    </source>
</evidence>
<evidence type="ECO:0000313" key="7">
    <source>
        <dbReference type="EMBL" id="MBA2864803.1"/>
    </source>
</evidence>
<protein>
    <submittedName>
        <fullName evidence="6">Cobalt transport protein</fullName>
    </submittedName>
</protein>